<keyword evidence="3" id="KW-0597">Phosphoprotein</keyword>
<comment type="catalytic activity">
    <reaction evidence="1">
        <text>ATP + protein L-histidine = ADP + protein N-phospho-L-histidine.</text>
        <dbReference type="EC" id="2.7.13.3"/>
    </reaction>
</comment>
<keyword evidence="7" id="KW-0067">ATP-binding</keyword>
<keyword evidence="6 10" id="KW-0418">Kinase</keyword>
<dbReference type="SUPFAM" id="SSF55874">
    <property type="entry name" value="ATPase domain of HSP90 chaperone/DNA topoisomerase II/histidine kinase"/>
    <property type="match status" value="1"/>
</dbReference>
<gene>
    <name evidence="10" type="ORF">GWK08_19090</name>
</gene>
<keyword evidence="5" id="KW-0547">Nucleotide-binding</keyword>
<evidence type="ECO:0000256" key="3">
    <source>
        <dbReference type="ARBA" id="ARBA00022553"/>
    </source>
</evidence>
<evidence type="ECO:0000313" key="11">
    <source>
        <dbReference type="Proteomes" id="UP000468581"/>
    </source>
</evidence>
<dbReference type="PANTHER" id="PTHR41523">
    <property type="entry name" value="TWO-COMPONENT SYSTEM SENSOR PROTEIN"/>
    <property type="match status" value="1"/>
</dbReference>
<evidence type="ECO:0000256" key="5">
    <source>
        <dbReference type="ARBA" id="ARBA00022741"/>
    </source>
</evidence>
<feature type="transmembrane region" description="Helical" evidence="8">
    <location>
        <begin position="72"/>
        <end position="88"/>
    </location>
</feature>
<evidence type="ECO:0000313" key="10">
    <source>
        <dbReference type="EMBL" id="NER15566.1"/>
    </source>
</evidence>
<dbReference type="EMBL" id="JAABOO010000005">
    <property type="protein sequence ID" value="NER15566.1"/>
    <property type="molecule type" value="Genomic_DNA"/>
</dbReference>
<dbReference type="InterPro" id="IPR036890">
    <property type="entry name" value="HATPase_C_sf"/>
</dbReference>
<evidence type="ECO:0000256" key="8">
    <source>
        <dbReference type="SAM" id="Phobius"/>
    </source>
</evidence>
<keyword evidence="4" id="KW-0808">Transferase</keyword>
<keyword evidence="8" id="KW-1133">Transmembrane helix</keyword>
<dbReference type="PROSITE" id="PS50109">
    <property type="entry name" value="HIS_KIN"/>
    <property type="match status" value="1"/>
</dbReference>
<evidence type="ECO:0000256" key="4">
    <source>
        <dbReference type="ARBA" id="ARBA00022679"/>
    </source>
</evidence>
<dbReference type="Gene3D" id="3.30.450.20">
    <property type="entry name" value="PAS domain"/>
    <property type="match status" value="1"/>
</dbReference>
<feature type="transmembrane region" description="Helical" evidence="8">
    <location>
        <begin position="119"/>
        <end position="136"/>
    </location>
</feature>
<feature type="domain" description="Histidine kinase" evidence="9">
    <location>
        <begin position="201"/>
        <end position="395"/>
    </location>
</feature>
<dbReference type="GO" id="GO:0004673">
    <property type="term" value="F:protein histidine kinase activity"/>
    <property type="evidence" value="ECO:0007669"/>
    <property type="project" value="UniProtKB-EC"/>
</dbReference>
<dbReference type="EC" id="2.7.13.3" evidence="2"/>
<dbReference type="InterPro" id="IPR003594">
    <property type="entry name" value="HATPase_dom"/>
</dbReference>
<dbReference type="Pfam" id="PF02518">
    <property type="entry name" value="HATPase_c"/>
    <property type="match status" value="1"/>
</dbReference>
<dbReference type="Gene3D" id="3.30.565.10">
    <property type="entry name" value="Histidine kinase-like ATPase, C-terminal domain"/>
    <property type="match status" value="1"/>
</dbReference>
<accession>A0A6P0UYN4</accession>
<dbReference type="SMART" id="SM00387">
    <property type="entry name" value="HATPase_c"/>
    <property type="match status" value="1"/>
</dbReference>
<dbReference type="AlphaFoldDB" id="A0A6P0UYN4"/>
<dbReference type="InterPro" id="IPR005467">
    <property type="entry name" value="His_kinase_dom"/>
</dbReference>
<feature type="transmembrane region" description="Helical" evidence="8">
    <location>
        <begin position="21"/>
        <end position="40"/>
    </location>
</feature>
<keyword evidence="8" id="KW-0812">Transmembrane</keyword>
<dbReference type="Proteomes" id="UP000468581">
    <property type="component" value="Unassembled WGS sequence"/>
</dbReference>
<dbReference type="RefSeq" id="WP_163608860.1">
    <property type="nucleotide sequence ID" value="NZ_JAABOO010000005.1"/>
</dbReference>
<feature type="transmembrane region" description="Helical" evidence="8">
    <location>
        <begin position="156"/>
        <end position="175"/>
    </location>
</feature>
<evidence type="ECO:0000256" key="7">
    <source>
        <dbReference type="ARBA" id="ARBA00022840"/>
    </source>
</evidence>
<evidence type="ECO:0000259" key="9">
    <source>
        <dbReference type="PROSITE" id="PS50109"/>
    </source>
</evidence>
<name>A0A6P0UYN4_9FLAO</name>
<dbReference type="InterPro" id="IPR011495">
    <property type="entry name" value="Sig_transdc_His_kin_sub2_dim/P"/>
</dbReference>
<dbReference type="PANTHER" id="PTHR41523:SF8">
    <property type="entry name" value="ETHYLENE RESPONSE SENSOR PROTEIN"/>
    <property type="match status" value="1"/>
</dbReference>
<sequence length="396" mass="45152">MTIKKQKVQRFGKKTALTLNVSYTCSIMAFAFAMFCFFYLDIKGAIFQILLIFSVLNSINTLLFFRHRRLELMYNIMSVLAFVTNLALCMYSGGINSPFTSFLVIIIFAGYATNGFYGNLWLGIVSVTAVLLYYISRSGIMFTDEVSEGVIDEFNFFFLLFLIVLLGGVFGRLLNKNNEKMYKAKKELIQRDEEKAVMLKEIHHRVKNNLHVVNSLLRIQSRNIEDHEVKMMFKVAQSRIVAMARLHEKIYNTNNLKHIDVNDYFKLLINDLINSYNIETKIVLDLSIDEAKISIDSLLPLSLIINELISNSLKHAFNEMDTGRIEVKLRNEGNKNYELIVGDNGKGVASNLFSTTLSSTGTKLINTFIKQLSGSIDLLEGKKGTHFRILFTDDKA</sequence>
<proteinExistence type="predicted"/>
<protein>
    <recommendedName>
        <fullName evidence="2">histidine kinase</fullName>
        <ecNumber evidence="2">2.7.13.3</ecNumber>
    </recommendedName>
</protein>
<dbReference type="GO" id="GO:0005524">
    <property type="term" value="F:ATP binding"/>
    <property type="evidence" value="ECO:0007669"/>
    <property type="project" value="UniProtKB-KW"/>
</dbReference>
<feature type="transmembrane region" description="Helical" evidence="8">
    <location>
        <begin position="94"/>
        <end position="112"/>
    </location>
</feature>
<keyword evidence="11" id="KW-1185">Reference proteome</keyword>
<reference evidence="10 11" key="1">
    <citation type="submission" date="2020-01" db="EMBL/GenBank/DDBJ databases">
        <title>Leptobacterium flavescens.</title>
        <authorList>
            <person name="Wang G."/>
        </authorList>
    </citation>
    <scope>NUCLEOTIDE SEQUENCE [LARGE SCALE GENOMIC DNA]</scope>
    <source>
        <strain evidence="10 11">KCTC 22160</strain>
    </source>
</reference>
<feature type="transmembrane region" description="Helical" evidence="8">
    <location>
        <begin position="46"/>
        <end position="65"/>
    </location>
</feature>
<comment type="caution">
    <text evidence="10">The sequence shown here is derived from an EMBL/GenBank/DDBJ whole genome shotgun (WGS) entry which is preliminary data.</text>
</comment>
<evidence type="ECO:0000256" key="2">
    <source>
        <dbReference type="ARBA" id="ARBA00012438"/>
    </source>
</evidence>
<dbReference type="Pfam" id="PF07568">
    <property type="entry name" value="HisKA_2"/>
    <property type="match status" value="1"/>
</dbReference>
<keyword evidence="8" id="KW-0472">Membrane</keyword>
<organism evidence="10 11">
    <name type="scientific">Leptobacterium flavescens</name>
    <dbReference type="NCBI Taxonomy" id="472055"/>
    <lineage>
        <taxon>Bacteria</taxon>
        <taxon>Pseudomonadati</taxon>
        <taxon>Bacteroidota</taxon>
        <taxon>Flavobacteriia</taxon>
        <taxon>Flavobacteriales</taxon>
        <taxon>Flavobacteriaceae</taxon>
        <taxon>Leptobacterium</taxon>
    </lineage>
</organism>
<evidence type="ECO:0000256" key="6">
    <source>
        <dbReference type="ARBA" id="ARBA00022777"/>
    </source>
</evidence>
<evidence type="ECO:0000256" key="1">
    <source>
        <dbReference type="ARBA" id="ARBA00000085"/>
    </source>
</evidence>